<protein>
    <submittedName>
        <fullName evidence="1">Uncharacterized protein</fullName>
    </submittedName>
</protein>
<accession>A0A9N9XVT7</accession>
<keyword evidence="2" id="KW-1185">Reference proteome</keyword>
<organism evidence="1 2">
    <name type="scientific">Clonostachys byssicola</name>
    <dbReference type="NCBI Taxonomy" id="160290"/>
    <lineage>
        <taxon>Eukaryota</taxon>
        <taxon>Fungi</taxon>
        <taxon>Dikarya</taxon>
        <taxon>Ascomycota</taxon>
        <taxon>Pezizomycotina</taxon>
        <taxon>Sordariomycetes</taxon>
        <taxon>Hypocreomycetidae</taxon>
        <taxon>Hypocreales</taxon>
        <taxon>Bionectriaceae</taxon>
        <taxon>Clonostachys</taxon>
    </lineage>
</organism>
<dbReference type="OrthoDB" id="10516726at2759"/>
<proteinExistence type="predicted"/>
<reference evidence="2" key="1">
    <citation type="submission" date="2019-06" db="EMBL/GenBank/DDBJ databases">
        <authorList>
            <person name="Broberg M."/>
        </authorList>
    </citation>
    <scope>NUCLEOTIDE SEQUENCE [LARGE SCALE GENOMIC DNA]</scope>
</reference>
<dbReference type="EMBL" id="CABFNO020001296">
    <property type="protein sequence ID" value="CAG9977269.1"/>
    <property type="molecule type" value="Genomic_DNA"/>
</dbReference>
<reference evidence="1 2" key="2">
    <citation type="submission" date="2021-10" db="EMBL/GenBank/DDBJ databases">
        <authorList>
            <person name="Piombo E."/>
        </authorList>
    </citation>
    <scope>NUCLEOTIDE SEQUENCE [LARGE SCALE GENOMIC DNA]</scope>
</reference>
<sequence>MTCVKDGGAGGVSAWLSEVAELVASDVVVREVVVSEVVVSEVGTGCIVTKIADSTLSDVGWPFCNVVPMMLLSTLVLDGHGRLLW</sequence>
<name>A0A9N9XVT7_9HYPO</name>
<dbReference type="AlphaFoldDB" id="A0A9N9XVT7"/>
<evidence type="ECO:0000313" key="1">
    <source>
        <dbReference type="EMBL" id="CAG9977269.1"/>
    </source>
</evidence>
<dbReference type="Proteomes" id="UP000754883">
    <property type="component" value="Unassembled WGS sequence"/>
</dbReference>
<gene>
    <name evidence="1" type="ORF">CBYS24578_00016130</name>
</gene>
<evidence type="ECO:0000313" key="2">
    <source>
        <dbReference type="Proteomes" id="UP000754883"/>
    </source>
</evidence>
<comment type="caution">
    <text evidence="1">The sequence shown here is derived from an EMBL/GenBank/DDBJ whole genome shotgun (WGS) entry which is preliminary data.</text>
</comment>